<comment type="similarity">
    <text evidence="1 3">Belongs to the UreD family.</text>
</comment>
<comment type="subunit">
    <text evidence="3">UreD, UreF and UreG form a complex that acts as a GTP-hydrolysis-dependent molecular chaperone, activating the urease apoprotein by helping to assemble the nickel containing metallocenter of UreC. The UreE protein probably delivers the nickel.</text>
</comment>
<keyword evidence="3" id="KW-0963">Cytoplasm</keyword>
<dbReference type="GO" id="GO:0005737">
    <property type="term" value="C:cytoplasm"/>
    <property type="evidence" value="ECO:0007669"/>
    <property type="project" value="UniProtKB-SubCell"/>
</dbReference>
<dbReference type="RefSeq" id="WP_210432205.1">
    <property type="nucleotide sequence ID" value="NZ_BKCM01000002.1"/>
</dbReference>
<dbReference type="HAMAP" id="MF_01384">
    <property type="entry name" value="UreD"/>
    <property type="match status" value="1"/>
</dbReference>
<proteinExistence type="inferred from homology"/>
<reference evidence="5 6" key="1">
    <citation type="submission" date="2019-09" db="EMBL/GenBank/DDBJ databases">
        <title>NBRP : Genome information of microbial organism related human and environment.</title>
        <authorList>
            <person name="Hattori M."/>
            <person name="Oshima K."/>
            <person name="Inaba H."/>
            <person name="Suda W."/>
            <person name="Sakamoto M."/>
            <person name="Iino T."/>
            <person name="Kitahara M."/>
            <person name="Oshida Y."/>
            <person name="Iida T."/>
            <person name="Kudo T."/>
            <person name="Itoh T."/>
            <person name="Ohkuma M."/>
        </authorList>
    </citation>
    <scope>NUCLEOTIDE SEQUENCE [LARGE SCALE GENOMIC DNA]</scope>
    <source>
        <strain evidence="5 6">Mie-1</strain>
    </source>
</reference>
<evidence type="ECO:0000256" key="3">
    <source>
        <dbReference type="HAMAP-Rule" id="MF_01384"/>
    </source>
</evidence>
<protein>
    <recommendedName>
        <fullName evidence="3">Urease accessory protein UreD</fullName>
    </recommendedName>
</protein>
<evidence type="ECO:0000313" key="6">
    <source>
        <dbReference type="Proteomes" id="UP000325187"/>
    </source>
</evidence>
<dbReference type="Proteomes" id="UP000325187">
    <property type="component" value="Unassembled WGS sequence"/>
</dbReference>
<name>A0A5A7MVK8_9PROT</name>
<evidence type="ECO:0000256" key="1">
    <source>
        <dbReference type="ARBA" id="ARBA00007177"/>
    </source>
</evidence>
<gene>
    <name evidence="3 5" type="primary">ureD</name>
    <name evidence="5" type="ORF">JCM17845_06560</name>
</gene>
<dbReference type="InterPro" id="IPR002669">
    <property type="entry name" value="UreD"/>
</dbReference>
<comment type="subcellular location">
    <subcellularLocation>
        <location evidence="3">Cytoplasm</location>
    </subcellularLocation>
</comment>
<feature type="region of interest" description="Disordered" evidence="4">
    <location>
        <begin position="1"/>
        <end position="23"/>
    </location>
</feature>
<comment type="caution">
    <text evidence="5">The sequence shown here is derived from an EMBL/GenBank/DDBJ whole genome shotgun (WGS) entry which is preliminary data.</text>
</comment>
<organism evidence="5 6">
    <name type="scientific">Iodidimonas gelatinilytica</name>
    <dbReference type="NCBI Taxonomy" id="1236966"/>
    <lineage>
        <taxon>Bacteria</taxon>
        <taxon>Pseudomonadati</taxon>
        <taxon>Pseudomonadota</taxon>
        <taxon>Alphaproteobacteria</taxon>
        <taxon>Iodidimonadales</taxon>
        <taxon>Iodidimonadaceae</taxon>
        <taxon>Iodidimonas</taxon>
    </lineage>
</organism>
<sequence length="283" mass="30877">MSAVHPHSTRGQATPDASQPRAIGTGVVRVKADDKGRTRLMTLHQSGSLKMVFPNTHRRHMDAVLINTAGGITGGDRFDISAQADAGARLTLTTQASEKAYRAQIGEIAQLTTTLTIEKDARLNWLPQEMILFNHCALHRRLMINMTQSARLLMVEPLVFGRTAMGERLTDCIFRDRITVTRDHRPIYLDGMDLSGDAAACLARPATANGAGAMASLLFVAPEASAKLGQIRAMLPNTAGASMIAEDILVMRLLATDSYEMRRSLIPVLDYLSQSALPLSWRL</sequence>
<keyword evidence="2 3" id="KW-0143">Chaperone</keyword>
<dbReference type="GO" id="GO:0016151">
    <property type="term" value="F:nickel cation binding"/>
    <property type="evidence" value="ECO:0007669"/>
    <property type="project" value="UniProtKB-UniRule"/>
</dbReference>
<evidence type="ECO:0000313" key="5">
    <source>
        <dbReference type="EMBL" id="GER00033.1"/>
    </source>
</evidence>
<dbReference type="PANTHER" id="PTHR33643">
    <property type="entry name" value="UREASE ACCESSORY PROTEIN D"/>
    <property type="match status" value="1"/>
</dbReference>
<evidence type="ECO:0000256" key="4">
    <source>
        <dbReference type="SAM" id="MobiDB-lite"/>
    </source>
</evidence>
<accession>A0A5A7MVK8</accession>
<comment type="function">
    <text evidence="3">Required for maturation of urease via the functional incorporation of the urease nickel metallocenter.</text>
</comment>
<dbReference type="AlphaFoldDB" id="A0A5A7MVK8"/>
<dbReference type="Pfam" id="PF01774">
    <property type="entry name" value="UreD"/>
    <property type="match status" value="1"/>
</dbReference>
<dbReference type="EMBL" id="BKCM01000002">
    <property type="protein sequence ID" value="GER00033.1"/>
    <property type="molecule type" value="Genomic_DNA"/>
</dbReference>
<keyword evidence="3" id="KW-0996">Nickel insertion</keyword>
<dbReference type="PANTHER" id="PTHR33643:SF1">
    <property type="entry name" value="UREASE ACCESSORY PROTEIN D"/>
    <property type="match status" value="1"/>
</dbReference>
<evidence type="ECO:0000256" key="2">
    <source>
        <dbReference type="ARBA" id="ARBA00023186"/>
    </source>
</evidence>
<keyword evidence="6" id="KW-1185">Reference proteome</keyword>